<dbReference type="SUPFAM" id="SSF102405">
    <property type="entry name" value="MCP/YpsA-like"/>
    <property type="match status" value="1"/>
</dbReference>
<protein>
    <submittedName>
        <fullName evidence="1">DUF1273 domain-containing protein</fullName>
    </submittedName>
</protein>
<comment type="caution">
    <text evidence="1">The sequence shown here is derived from an EMBL/GenBank/DDBJ whole genome shotgun (WGS) entry which is preliminary data.</text>
</comment>
<proteinExistence type="predicted"/>
<reference evidence="1" key="2">
    <citation type="submission" date="2021-04" db="EMBL/GenBank/DDBJ databases">
        <authorList>
            <person name="Gilroy R."/>
        </authorList>
    </citation>
    <scope>NUCLEOTIDE SEQUENCE</scope>
    <source>
        <strain evidence="1">ChiHecec2B26-7398</strain>
    </source>
</reference>
<evidence type="ECO:0000313" key="2">
    <source>
        <dbReference type="Proteomes" id="UP000886751"/>
    </source>
</evidence>
<reference evidence="1" key="1">
    <citation type="journal article" date="2021" name="PeerJ">
        <title>Extensive microbial diversity within the chicken gut microbiome revealed by metagenomics and culture.</title>
        <authorList>
            <person name="Gilroy R."/>
            <person name="Ravi A."/>
            <person name="Getino M."/>
            <person name="Pursley I."/>
            <person name="Horton D.L."/>
            <person name="Alikhan N.F."/>
            <person name="Baker D."/>
            <person name="Gharbi K."/>
            <person name="Hall N."/>
            <person name="Watson M."/>
            <person name="Adriaenssens E.M."/>
            <person name="Foster-Nyarko E."/>
            <person name="Jarju S."/>
            <person name="Secka A."/>
            <person name="Antonio M."/>
            <person name="Oren A."/>
            <person name="Chaudhuri R.R."/>
            <person name="La Ragione R."/>
            <person name="Hildebrand F."/>
            <person name="Pallen M.J."/>
        </authorList>
    </citation>
    <scope>NUCLEOTIDE SEQUENCE</scope>
    <source>
        <strain evidence="1">ChiHecec2B26-7398</strain>
    </source>
</reference>
<gene>
    <name evidence="1" type="ORF">H9846_06060</name>
</gene>
<evidence type="ECO:0000313" key="1">
    <source>
        <dbReference type="EMBL" id="HIX95003.1"/>
    </source>
</evidence>
<sequence>MAACTFFGHRDCPASIRPALRSVLLELIEEKGVSTFYVGSQGAFDALAASVLQELRAQYPHIRCRMVLAYFPRQQDAFPLETLLPEGIEAVPRRFAISWRNRWMLRQADYVVTYVTHGWGGAAQFAALAQRQGKFVYDLAPKSRAGGACGFPAE</sequence>
<organism evidence="1 2">
    <name type="scientific">Candidatus Gemmiger excrementipullorum</name>
    <dbReference type="NCBI Taxonomy" id="2838610"/>
    <lineage>
        <taxon>Bacteria</taxon>
        <taxon>Bacillati</taxon>
        <taxon>Bacillota</taxon>
        <taxon>Clostridia</taxon>
        <taxon>Eubacteriales</taxon>
        <taxon>Gemmiger</taxon>
    </lineage>
</organism>
<dbReference type="EMBL" id="DXEI01000090">
    <property type="protein sequence ID" value="HIX95003.1"/>
    <property type="molecule type" value="Genomic_DNA"/>
</dbReference>
<name>A0A9D2BUV2_9FIRM</name>
<dbReference type="AlphaFoldDB" id="A0A9D2BUV2"/>
<dbReference type="Proteomes" id="UP000886751">
    <property type="component" value="Unassembled WGS sequence"/>
</dbReference>
<dbReference type="Gene3D" id="3.40.50.450">
    <property type="match status" value="1"/>
</dbReference>
<accession>A0A9D2BUV2</accession>